<evidence type="ECO:0000256" key="1">
    <source>
        <dbReference type="ARBA" id="ARBA00022490"/>
    </source>
</evidence>
<dbReference type="PANTHER" id="PTHR33867:SF1">
    <property type="entry name" value="RIBOSOME MATURATION FACTOR RIMP"/>
    <property type="match status" value="1"/>
</dbReference>
<evidence type="ECO:0000256" key="3">
    <source>
        <dbReference type="HAMAP-Rule" id="MF_01077"/>
    </source>
</evidence>
<sequence length="163" mass="18890">MSKQIIENNYLKDIQTILETNQLSLYELNWNFEYESNVLQILVENKDTSIRNVEFDALISANEAISQLLDKDTAIKEPYILEVASAGAERQVKTQEMLINNVGQYFFINSTIAFEGVTEFNATLNSFDNKSQEFNFSFFIKGKPKKVNLKFEQISFIRFAIKF</sequence>
<dbReference type="HOGENOM" id="CLU_070525_2_3_14"/>
<evidence type="ECO:0000259" key="4">
    <source>
        <dbReference type="Pfam" id="PF02576"/>
    </source>
</evidence>
<protein>
    <recommendedName>
        <fullName evidence="3">Ribosome maturation factor RimP</fullName>
    </recommendedName>
</protein>
<dbReference type="InterPro" id="IPR036847">
    <property type="entry name" value="RimP_C_sf"/>
</dbReference>
<dbReference type="PATRIC" id="fig|1276246.3.peg.740"/>
<dbReference type="Pfam" id="PF02576">
    <property type="entry name" value="RimP_N"/>
    <property type="match status" value="1"/>
</dbReference>
<dbReference type="GO" id="GO:0006412">
    <property type="term" value="P:translation"/>
    <property type="evidence" value="ECO:0007669"/>
    <property type="project" value="TreeGrafter"/>
</dbReference>
<dbReference type="Gene3D" id="2.30.30.180">
    <property type="entry name" value="Ribosome maturation factor RimP, C-terminal domain"/>
    <property type="match status" value="1"/>
</dbReference>
<dbReference type="OrthoDB" id="398614at2"/>
<dbReference type="InterPro" id="IPR035956">
    <property type="entry name" value="RimP_N_sf"/>
</dbReference>
<dbReference type="InterPro" id="IPR028989">
    <property type="entry name" value="RimP_N"/>
</dbReference>
<dbReference type="GO" id="GO:0000028">
    <property type="term" value="P:ribosomal small subunit assembly"/>
    <property type="evidence" value="ECO:0007669"/>
    <property type="project" value="TreeGrafter"/>
</dbReference>
<evidence type="ECO:0000313" key="6">
    <source>
        <dbReference type="Proteomes" id="UP000019267"/>
    </source>
</evidence>
<reference evidence="5 6" key="1">
    <citation type="journal article" date="2014" name="Genome Biol. Evol.">
        <title>Molecular evolution of the substrate utilization strategies and putative virulence factors in mosquito-associated Spiroplasma species.</title>
        <authorList>
            <person name="Chang T.H."/>
            <person name="Lo W.S."/>
            <person name="Ku C."/>
            <person name="Chen L.L."/>
            <person name="Kuo C.H."/>
        </authorList>
    </citation>
    <scope>NUCLEOTIDE SEQUENCE [LARGE SCALE GENOMIC DNA]</scope>
    <source>
        <strain evidence="5">AES-1</strain>
    </source>
</reference>
<organism evidence="5 6">
    <name type="scientific">Spiroplasma culicicola AES-1</name>
    <dbReference type="NCBI Taxonomy" id="1276246"/>
    <lineage>
        <taxon>Bacteria</taxon>
        <taxon>Bacillati</taxon>
        <taxon>Mycoplasmatota</taxon>
        <taxon>Mollicutes</taxon>
        <taxon>Entomoplasmatales</taxon>
        <taxon>Spiroplasmataceae</taxon>
        <taxon>Spiroplasma</taxon>
    </lineage>
</organism>
<proteinExistence type="inferred from homology"/>
<dbReference type="STRING" id="1276246.SCULI_v1c07420"/>
<dbReference type="Proteomes" id="UP000019267">
    <property type="component" value="Chromosome"/>
</dbReference>
<comment type="function">
    <text evidence="3">Required for maturation of 30S ribosomal subunits.</text>
</comment>
<dbReference type="GO" id="GO:0005829">
    <property type="term" value="C:cytosol"/>
    <property type="evidence" value="ECO:0007669"/>
    <property type="project" value="TreeGrafter"/>
</dbReference>
<keyword evidence="1 3" id="KW-0963">Cytoplasm</keyword>
<dbReference type="HAMAP" id="MF_01077">
    <property type="entry name" value="RimP"/>
    <property type="match status" value="1"/>
</dbReference>
<dbReference type="EMBL" id="CP006681">
    <property type="protein sequence ID" value="AHI53083.1"/>
    <property type="molecule type" value="Genomic_DNA"/>
</dbReference>
<dbReference type="RefSeq" id="WP_025363313.1">
    <property type="nucleotide sequence ID" value="NZ_CP006681.1"/>
</dbReference>
<evidence type="ECO:0000313" key="5">
    <source>
        <dbReference type="EMBL" id="AHI53083.1"/>
    </source>
</evidence>
<evidence type="ECO:0000256" key="2">
    <source>
        <dbReference type="ARBA" id="ARBA00022517"/>
    </source>
</evidence>
<keyword evidence="2 3" id="KW-0690">Ribosome biogenesis</keyword>
<accession>W6A7G3</accession>
<dbReference type="InterPro" id="IPR003728">
    <property type="entry name" value="Ribosome_maturation_RimP"/>
</dbReference>
<dbReference type="SUPFAM" id="SSF75420">
    <property type="entry name" value="YhbC-like, N-terminal domain"/>
    <property type="match status" value="1"/>
</dbReference>
<dbReference type="KEGG" id="scq:SCULI_v1c07420"/>
<comment type="subcellular location">
    <subcellularLocation>
        <location evidence="3">Cytoplasm</location>
    </subcellularLocation>
</comment>
<dbReference type="eggNOG" id="COG0779">
    <property type="taxonomic scope" value="Bacteria"/>
</dbReference>
<comment type="similarity">
    <text evidence="3">Belongs to the RimP family.</text>
</comment>
<name>W6A7G3_9MOLU</name>
<dbReference type="PANTHER" id="PTHR33867">
    <property type="entry name" value="RIBOSOME MATURATION FACTOR RIMP"/>
    <property type="match status" value="1"/>
</dbReference>
<dbReference type="Gene3D" id="3.30.300.70">
    <property type="entry name" value="RimP-like superfamily, N-terminal"/>
    <property type="match status" value="1"/>
</dbReference>
<dbReference type="SUPFAM" id="SSF74942">
    <property type="entry name" value="YhbC-like, C-terminal domain"/>
    <property type="match status" value="1"/>
</dbReference>
<dbReference type="AlphaFoldDB" id="W6A7G3"/>
<keyword evidence="6" id="KW-1185">Reference proteome</keyword>
<gene>
    <name evidence="3 5" type="primary">rimP</name>
    <name evidence="5" type="ORF">SCULI_v1c07420</name>
</gene>
<feature type="domain" description="Ribosome maturation factor RimP N-terminal" evidence="4">
    <location>
        <begin position="14"/>
        <end position="89"/>
    </location>
</feature>